<name>A0ABQ8DBD9_BRANA</name>
<evidence type="ECO:0000313" key="1">
    <source>
        <dbReference type="EMBL" id="KAH0926287.1"/>
    </source>
</evidence>
<reference evidence="1 2" key="1">
    <citation type="submission" date="2021-05" db="EMBL/GenBank/DDBJ databases">
        <title>Genome Assembly of Synthetic Allotetraploid Brassica napus Reveals Homoeologous Exchanges between Subgenomes.</title>
        <authorList>
            <person name="Davis J.T."/>
        </authorList>
    </citation>
    <scope>NUCLEOTIDE SEQUENCE [LARGE SCALE GENOMIC DNA]</scope>
    <source>
        <strain evidence="2">cv. Da-Ae</strain>
        <tissue evidence="1">Seedling</tissue>
    </source>
</reference>
<proteinExistence type="predicted"/>
<keyword evidence="2" id="KW-1185">Reference proteome</keyword>
<dbReference type="EMBL" id="JAGKQM010000005">
    <property type="protein sequence ID" value="KAH0926287.1"/>
    <property type="molecule type" value="Genomic_DNA"/>
</dbReference>
<gene>
    <name evidence="1" type="ORF">HID58_018543</name>
</gene>
<evidence type="ECO:0000313" key="2">
    <source>
        <dbReference type="Proteomes" id="UP000824890"/>
    </source>
</evidence>
<protein>
    <submittedName>
        <fullName evidence="1">Uncharacterized protein</fullName>
    </submittedName>
</protein>
<dbReference type="Proteomes" id="UP000824890">
    <property type="component" value="Unassembled WGS sequence"/>
</dbReference>
<feature type="non-terminal residue" evidence="1">
    <location>
        <position position="1"/>
    </location>
</feature>
<comment type="caution">
    <text evidence="1">The sequence shown here is derived from an EMBL/GenBank/DDBJ whole genome shotgun (WGS) entry which is preliminary data.</text>
</comment>
<accession>A0ABQ8DBD9</accession>
<sequence>SAQPLSSTQCRVREVRFLDEPQRDTTKTYVVDTVVSVASILGEGGRTSVADVTVVDRGCVGVIDVDDSCVDVVVVDMRAGGSSAMWSDKRGCVDMNGEDGNCVDVVAVDMRVGGVGSSAQCSDKRWSVEIWITVKILLASSMLWVFTKFI</sequence>
<organism evidence="1 2">
    <name type="scientific">Brassica napus</name>
    <name type="common">Rape</name>
    <dbReference type="NCBI Taxonomy" id="3708"/>
    <lineage>
        <taxon>Eukaryota</taxon>
        <taxon>Viridiplantae</taxon>
        <taxon>Streptophyta</taxon>
        <taxon>Embryophyta</taxon>
        <taxon>Tracheophyta</taxon>
        <taxon>Spermatophyta</taxon>
        <taxon>Magnoliopsida</taxon>
        <taxon>eudicotyledons</taxon>
        <taxon>Gunneridae</taxon>
        <taxon>Pentapetalae</taxon>
        <taxon>rosids</taxon>
        <taxon>malvids</taxon>
        <taxon>Brassicales</taxon>
        <taxon>Brassicaceae</taxon>
        <taxon>Brassiceae</taxon>
        <taxon>Brassica</taxon>
    </lineage>
</organism>